<dbReference type="SUPFAM" id="SSF52266">
    <property type="entry name" value="SGNH hydrolase"/>
    <property type="match status" value="1"/>
</dbReference>
<evidence type="ECO:0000313" key="1">
    <source>
        <dbReference type="EMBL" id="NRV09850.1"/>
    </source>
</evidence>
<dbReference type="Proteomes" id="UP000821656">
    <property type="component" value="Unassembled WGS sequence"/>
</dbReference>
<protein>
    <submittedName>
        <fullName evidence="1">Uncharacterized protein</fullName>
    </submittedName>
</protein>
<proteinExistence type="predicted"/>
<accession>A0A9Q5CNF9</accession>
<evidence type="ECO:0000313" key="2">
    <source>
        <dbReference type="Proteomes" id="UP000821656"/>
    </source>
</evidence>
<reference evidence="1" key="1">
    <citation type="submission" date="2020-05" db="EMBL/GenBank/DDBJ databases">
        <title>Genomic insights into acetone-butanol-ethanol (ABE) fermentation by sequencing solventogenic clostridia strains.</title>
        <authorList>
            <person name="Brown S."/>
        </authorList>
    </citation>
    <scope>NUCLEOTIDE SEQUENCE</scope>
    <source>
        <strain evidence="1">DJ126</strain>
    </source>
</reference>
<gene>
    <name evidence="1" type="ORF">DFH45_002813</name>
</gene>
<name>A0A9Q5CNF9_CLOBE</name>
<organism evidence="1 2">
    <name type="scientific">Clostridium beijerinckii</name>
    <name type="common">Clostridium MP</name>
    <dbReference type="NCBI Taxonomy" id="1520"/>
    <lineage>
        <taxon>Bacteria</taxon>
        <taxon>Bacillati</taxon>
        <taxon>Bacillota</taxon>
        <taxon>Clostridia</taxon>
        <taxon>Eubacteriales</taxon>
        <taxon>Clostridiaceae</taxon>
        <taxon>Clostridium</taxon>
    </lineage>
</organism>
<dbReference type="RefSeq" id="WP_143329168.1">
    <property type="nucleotide sequence ID" value="NZ_CP016090.1"/>
</dbReference>
<sequence length="250" mass="30197">MDKNFFNFAVSSQDIFYDYEIVKYMLSFDGIKKNLKYAIISLAYYSFDYDLSKSNSGIRTNIYYPMFKTMHNYIEKETDTKEYDVFDSNTKNVLQRDFYLKIYDLVRDGTEKYLYEICSKKFNHKTCSNKEVENIVFKIKQTFNKNYPNTQNENKMILDKYLNLLIQNNIKPIILVCPESEFSRKYIDNKMEIRFLKIIELLNQKYDFVLLNYFNDIRFEEEDFYDGVHLNYDGSKKFTEILNNDINVLI</sequence>
<dbReference type="AlphaFoldDB" id="A0A9Q5CNF9"/>
<dbReference type="EMBL" id="JABSXK010000001">
    <property type="protein sequence ID" value="NRV09850.1"/>
    <property type="molecule type" value="Genomic_DNA"/>
</dbReference>
<comment type="caution">
    <text evidence="1">The sequence shown here is derived from an EMBL/GenBank/DDBJ whole genome shotgun (WGS) entry which is preliminary data.</text>
</comment>